<dbReference type="AlphaFoldDB" id="K1SZN0"/>
<organism evidence="2">
    <name type="scientific">human gut metagenome</name>
    <dbReference type="NCBI Taxonomy" id="408170"/>
    <lineage>
        <taxon>unclassified sequences</taxon>
        <taxon>metagenomes</taxon>
        <taxon>organismal metagenomes</taxon>
    </lineage>
</organism>
<reference evidence="2" key="1">
    <citation type="journal article" date="2013" name="Environ. Microbiol.">
        <title>Microbiota from the distal guts of lean and obese adolescents exhibit partial functional redundancy besides clear differences in community structure.</title>
        <authorList>
            <person name="Ferrer M."/>
            <person name="Ruiz A."/>
            <person name="Lanza F."/>
            <person name="Haange S.B."/>
            <person name="Oberbach A."/>
            <person name="Till H."/>
            <person name="Bargiela R."/>
            <person name="Campoy C."/>
            <person name="Segura M.T."/>
            <person name="Richter M."/>
            <person name="von Bergen M."/>
            <person name="Seifert J."/>
            <person name="Suarez A."/>
        </authorList>
    </citation>
    <scope>NUCLEOTIDE SEQUENCE</scope>
</reference>
<dbReference type="InterPro" id="IPR032625">
    <property type="entry name" value="M64_N"/>
</dbReference>
<dbReference type="Pfam" id="PF16217">
    <property type="entry name" value="M64_N"/>
    <property type="match status" value="1"/>
</dbReference>
<dbReference type="InterPro" id="IPR038171">
    <property type="entry name" value="M64_N_sf"/>
</dbReference>
<accession>K1SZN0</accession>
<evidence type="ECO:0000259" key="1">
    <source>
        <dbReference type="Pfam" id="PF16217"/>
    </source>
</evidence>
<evidence type="ECO:0000313" key="2">
    <source>
        <dbReference type="EMBL" id="EKC66082.1"/>
    </source>
</evidence>
<sequence length="135" mass="15757">MAMLMAPGTIKAQNFDDYFTDKTLRVDYTFAGNQKQQMIAVDELNVMPRWYGKRQRLAELPIEGNGQITVRDHRSGKIIYRNSFSTLFQEWLSYPEAEKNTQSFENVFLVPMPKDTVDITLDLRNNRREITTTLT</sequence>
<feature type="domain" description="Peptidase M64 N-terminal" evidence="1">
    <location>
        <begin position="14"/>
        <end position="133"/>
    </location>
</feature>
<protein>
    <submittedName>
        <fullName evidence="2">IgA Peptidase M64</fullName>
    </submittedName>
</protein>
<proteinExistence type="predicted"/>
<feature type="non-terminal residue" evidence="2">
    <location>
        <position position="135"/>
    </location>
</feature>
<dbReference type="EMBL" id="AJWY01006710">
    <property type="protein sequence ID" value="EKC66082.1"/>
    <property type="molecule type" value="Genomic_DNA"/>
</dbReference>
<dbReference type="Gene3D" id="2.60.40.3250">
    <property type="entry name" value="Peptidase M64, N-terminal domain"/>
    <property type="match status" value="1"/>
</dbReference>
<comment type="caution">
    <text evidence="2">The sequence shown here is derived from an EMBL/GenBank/DDBJ whole genome shotgun (WGS) entry which is preliminary data.</text>
</comment>
<gene>
    <name evidence="2" type="ORF">LEA_09990</name>
</gene>
<name>K1SZN0_9ZZZZ</name>